<keyword evidence="4" id="KW-1185">Reference proteome</keyword>
<comment type="caution">
    <text evidence="3">The sequence shown here is derived from an EMBL/GenBank/DDBJ whole genome shotgun (WGS) entry which is preliminary data.</text>
</comment>
<organism evidence="3 4">
    <name type="scientific">Hyphomonas beringensis</name>
    <dbReference type="NCBI Taxonomy" id="1280946"/>
    <lineage>
        <taxon>Bacteria</taxon>
        <taxon>Pseudomonadati</taxon>
        <taxon>Pseudomonadota</taxon>
        <taxon>Alphaproteobacteria</taxon>
        <taxon>Hyphomonadales</taxon>
        <taxon>Hyphomonadaceae</taxon>
        <taxon>Hyphomonas</taxon>
    </lineage>
</organism>
<dbReference type="Gene3D" id="3.40.50.2000">
    <property type="entry name" value="Glycogen Phosphorylase B"/>
    <property type="match status" value="3"/>
</dbReference>
<name>A0A062U9N0_9PROT</name>
<feature type="domain" description="Glycosyl transferase family 1" evidence="2">
    <location>
        <begin position="633"/>
        <end position="782"/>
    </location>
</feature>
<accession>A0A062U9N0</accession>
<dbReference type="AlphaFoldDB" id="A0A062U9N0"/>
<dbReference type="EMBL" id="AWFF01000002">
    <property type="protein sequence ID" value="KCZ57061.1"/>
    <property type="molecule type" value="Genomic_DNA"/>
</dbReference>
<dbReference type="GO" id="GO:0016757">
    <property type="term" value="F:glycosyltransferase activity"/>
    <property type="evidence" value="ECO:0007669"/>
    <property type="project" value="InterPro"/>
</dbReference>
<evidence type="ECO:0000313" key="4">
    <source>
        <dbReference type="Proteomes" id="UP000027037"/>
    </source>
</evidence>
<feature type="domain" description="Glycosyl transferase family 1" evidence="2">
    <location>
        <begin position="215"/>
        <end position="365"/>
    </location>
</feature>
<evidence type="ECO:0000259" key="2">
    <source>
        <dbReference type="Pfam" id="PF00534"/>
    </source>
</evidence>
<dbReference type="OrthoDB" id="9790710at2"/>
<sequence>MKIWVDGQCLQTSSRNRGIGRYVFEFLRALAQSKSDIDLHVSLNAVMADEAIAAHHELLAFLSKDQIHVWHGMASTGEAEAGYTEARVKSQMALTHHVNCLAPDIALCASTFEGFFDPAVPLFPNAALMPPLAAIFYDAIPYRYKERYLRRKLELDTYERRLNQHSTFEKLLSISDFSLNEAKELIQGSRGTNISAGVSLHFLDLLSTDAYEPSEDSRKSVVYIGALDWRKNVEIIPKAFALLSKQLRDDTDFILAGDHPQPLVDEISAAWADLGLPPSSLKQRGLVSDRELIRLYKSADIILQPSHMEGFGLTALEALICGTPVIASNAGALPEVVQIDEMLFDPNSPKELAERIEHILAGANLKPKIAHLRDKLSQTFSWEKVADNAVQALREIAREQAELPDIQSLRERIAVQVKQNRLDTEGLAEALALAEPLTDDKKRLFIDATSTIQTQYRTGIQRVVRQICSNFSEQNIHGETSLITTYSDDSEGWYRADTSLASKPDKTTSDPIIFGPSDTVFMLDSSWDSAKVHKRHLIEARLRGAEVISCLYDLVPLKTPAFCDAGMPPVFRDWLISALEVSTGFVCISKAVADELYELLKSIQYPHSMKIGYWRLGADFSHLNDLDTSASQERNPHPSFLMVGTLEPRKGHNIVLDAFDAGWASGLDADLTIVGKFGWGADAIAERIKTHPEFGNRLHWRSTVDDAELVELYNASDALIAASYAEGFGLPIVEAGRFGIPVIASDIPVFREVSAGAAHTRFFNTGSSDSLLDTLRLFCEEDWEEAALETRVSQPIWPNWSESAEELLGVIVDQTWYKSYEPESDHRFRSPSDLGCLHHAQPVAPSGQAHKLLILPGSMSKLEDGSKKFTVAVTNKSEETWFGQGLNDGRFGVALGYRLYDAGGNLLFSENLRSRIVMALAPGDTHLLPVTIEKNWIEEGAASIEVELVQDGAAWWGSPLELQLGMAEHIVRVA</sequence>
<dbReference type="PANTHER" id="PTHR46401:SF2">
    <property type="entry name" value="GLYCOSYLTRANSFERASE WBBK-RELATED"/>
    <property type="match status" value="1"/>
</dbReference>
<dbReference type="RefSeq" id="WP_034791022.1">
    <property type="nucleotide sequence ID" value="NZ_AWFF01000002.1"/>
</dbReference>
<evidence type="ECO:0000313" key="3">
    <source>
        <dbReference type="EMBL" id="KCZ57061.1"/>
    </source>
</evidence>
<keyword evidence="1" id="KW-0808">Transferase</keyword>
<dbReference type="eggNOG" id="COG0438">
    <property type="taxonomic scope" value="Bacteria"/>
</dbReference>
<dbReference type="InterPro" id="IPR001296">
    <property type="entry name" value="Glyco_trans_1"/>
</dbReference>
<dbReference type="GO" id="GO:0009103">
    <property type="term" value="P:lipopolysaccharide biosynthetic process"/>
    <property type="evidence" value="ECO:0007669"/>
    <property type="project" value="TreeGrafter"/>
</dbReference>
<dbReference type="STRING" id="1280946.HY29_07910"/>
<proteinExistence type="predicted"/>
<dbReference type="SUPFAM" id="SSF53756">
    <property type="entry name" value="UDP-Glycosyltransferase/glycogen phosphorylase"/>
    <property type="match status" value="2"/>
</dbReference>
<evidence type="ECO:0000256" key="1">
    <source>
        <dbReference type="ARBA" id="ARBA00022679"/>
    </source>
</evidence>
<dbReference type="PATRIC" id="fig|1280946.3.peg.376"/>
<dbReference type="Pfam" id="PF00534">
    <property type="entry name" value="Glycos_transf_1"/>
    <property type="match status" value="2"/>
</dbReference>
<reference evidence="3 4" key="1">
    <citation type="journal article" date="2014" name="Antonie Van Leeuwenhoek">
        <title>Hyphomonas beringensis sp. nov. and Hyphomonas chukchiensis sp. nov., isolated from surface seawater of the Bering Sea and Chukchi Sea.</title>
        <authorList>
            <person name="Li C."/>
            <person name="Lai Q."/>
            <person name="Li G."/>
            <person name="Dong C."/>
            <person name="Wang J."/>
            <person name="Liao Y."/>
            <person name="Shao Z."/>
        </authorList>
    </citation>
    <scope>NUCLEOTIDE SEQUENCE [LARGE SCALE GENOMIC DNA]</scope>
    <source>
        <strain evidence="3 4">25B14_1</strain>
    </source>
</reference>
<protein>
    <recommendedName>
        <fullName evidence="2">Glycosyl transferase family 1 domain-containing protein</fullName>
    </recommendedName>
</protein>
<dbReference type="CDD" id="cd03809">
    <property type="entry name" value="GT4_MtfB-like"/>
    <property type="match status" value="2"/>
</dbReference>
<gene>
    <name evidence="3" type="ORF">HY29_07910</name>
</gene>
<dbReference type="Proteomes" id="UP000027037">
    <property type="component" value="Unassembled WGS sequence"/>
</dbReference>
<dbReference type="PANTHER" id="PTHR46401">
    <property type="entry name" value="GLYCOSYLTRANSFERASE WBBK-RELATED"/>
    <property type="match status" value="1"/>
</dbReference>